<dbReference type="AlphaFoldDB" id="A0A916Z9A7"/>
<dbReference type="Gene3D" id="3.30.360.10">
    <property type="entry name" value="Dihydrodipicolinate Reductase, domain 2"/>
    <property type="match status" value="1"/>
</dbReference>
<evidence type="ECO:0000259" key="2">
    <source>
        <dbReference type="Pfam" id="PF02894"/>
    </source>
</evidence>
<reference evidence="3" key="2">
    <citation type="submission" date="2020-09" db="EMBL/GenBank/DDBJ databases">
        <authorList>
            <person name="Sun Q."/>
            <person name="Zhou Y."/>
        </authorList>
    </citation>
    <scope>NUCLEOTIDE SEQUENCE</scope>
    <source>
        <strain evidence="3">CGMCC 1.15178</strain>
    </source>
</reference>
<dbReference type="Proteomes" id="UP000612456">
    <property type="component" value="Unassembled WGS sequence"/>
</dbReference>
<proteinExistence type="inferred from homology"/>
<keyword evidence="4" id="KW-1185">Reference proteome</keyword>
<dbReference type="SUPFAM" id="SSF55347">
    <property type="entry name" value="Glyceraldehyde-3-phosphate dehydrogenase-like, C-terminal domain"/>
    <property type="match status" value="1"/>
</dbReference>
<sequence>MWTLGEVKSVYAMRRREDQFDYALVTLVFKSGAVANLEGYYGYPGEFRTAAEFAGTKGVIRSDSTKAKSVQVRKIREIEEGARFVEVPGSPLINAPYFIELEHFMNCIRENLEPIVSARDACLALEIASAAQESTITGKAILF</sequence>
<accession>A0A916Z9A7</accession>
<evidence type="ECO:0000313" key="3">
    <source>
        <dbReference type="EMBL" id="GGD82636.1"/>
    </source>
</evidence>
<dbReference type="InterPro" id="IPR004104">
    <property type="entry name" value="Gfo/Idh/MocA-like_OxRdtase_C"/>
</dbReference>
<dbReference type="Pfam" id="PF02894">
    <property type="entry name" value="GFO_IDH_MocA_C"/>
    <property type="match status" value="1"/>
</dbReference>
<gene>
    <name evidence="3" type="ORF">GCM10010911_46000</name>
</gene>
<evidence type="ECO:0000313" key="4">
    <source>
        <dbReference type="Proteomes" id="UP000612456"/>
    </source>
</evidence>
<comment type="caution">
    <text evidence="3">The sequence shown here is derived from an EMBL/GenBank/DDBJ whole genome shotgun (WGS) entry which is preliminary data.</text>
</comment>
<comment type="similarity">
    <text evidence="1">Belongs to the Gfo/Idh/MocA family.</text>
</comment>
<protein>
    <recommendedName>
        <fullName evidence="2">Gfo/Idh/MocA-like oxidoreductase C-terminal domain-containing protein</fullName>
    </recommendedName>
</protein>
<dbReference type="EMBL" id="BMHP01000003">
    <property type="protein sequence ID" value="GGD82636.1"/>
    <property type="molecule type" value="Genomic_DNA"/>
</dbReference>
<evidence type="ECO:0000256" key="1">
    <source>
        <dbReference type="ARBA" id="ARBA00010928"/>
    </source>
</evidence>
<organism evidence="3 4">
    <name type="scientific">Paenibacillus nasutitermitis</name>
    <dbReference type="NCBI Taxonomy" id="1652958"/>
    <lineage>
        <taxon>Bacteria</taxon>
        <taxon>Bacillati</taxon>
        <taxon>Bacillota</taxon>
        <taxon>Bacilli</taxon>
        <taxon>Bacillales</taxon>
        <taxon>Paenibacillaceae</taxon>
        <taxon>Paenibacillus</taxon>
    </lineage>
</organism>
<feature type="domain" description="Gfo/Idh/MocA-like oxidoreductase C-terminal" evidence="2">
    <location>
        <begin position="2"/>
        <end position="139"/>
    </location>
</feature>
<reference evidence="3" key="1">
    <citation type="journal article" date="2014" name="Int. J. Syst. Evol. Microbiol.">
        <title>Complete genome sequence of Corynebacterium casei LMG S-19264T (=DSM 44701T), isolated from a smear-ripened cheese.</title>
        <authorList>
            <consortium name="US DOE Joint Genome Institute (JGI-PGF)"/>
            <person name="Walter F."/>
            <person name="Albersmeier A."/>
            <person name="Kalinowski J."/>
            <person name="Ruckert C."/>
        </authorList>
    </citation>
    <scope>NUCLEOTIDE SEQUENCE</scope>
    <source>
        <strain evidence="3">CGMCC 1.15178</strain>
    </source>
</reference>
<name>A0A916Z9A7_9BACL</name>